<organism evidence="1 2">
    <name type="scientific">Natrialba aegyptia DSM 13077</name>
    <dbReference type="NCBI Taxonomy" id="1227491"/>
    <lineage>
        <taxon>Archaea</taxon>
        <taxon>Methanobacteriati</taxon>
        <taxon>Methanobacteriota</taxon>
        <taxon>Stenosarchaea group</taxon>
        <taxon>Halobacteria</taxon>
        <taxon>Halobacteriales</taxon>
        <taxon>Natrialbaceae</taxon>
        <taxon>Natrialba</taxon>
    </lineage>
</organism>
<name>M0AQS2_9EURY</name>
<dbReference type="EMBL" id="AOIP01000048">
    <property type="protein sequence ID" value="ELZ01041.1"/>
    <property type="molecule type" value="Genomic_DNA"/>
</dbReference>
<evidence type="ECO:0000313" key="2">
    <source>
        <dbReference type="Proteomes" id="UP000011591"/>
    </source>
</evidence>
<protein>
    <submittedName>
        <fullName evidence="1">Uncharacterized protein</fullName>
    </submittedName>
</protein>
<sequence length="136" mass="15039">MDVVTVTRGMGTDDSYSTGLLERDAENPAVGTFPPTVSSTAFDAVTRGDLIFWGEWTDRDALVVTRHRSVYDADSRFTELGQSLLDSDGATTLPPPVVDRIEQWAAEKIHFVRDESVPMICLLMGDDAFQTHSNEE</sequence>
<gene>
    <name evidence="1" type="ORF">C480_18392</name>
</gene>
<dbReference type="Proteomes" id="UP000011591">
    <property type="component" value="Unassembled WGS sequence"/>
</dbReference>
<accession>M0AQS2</accession>
<reference evidence="1 2" key="1">
    <citation type="journal article" date="2014" name="PLoS Genet.">
        <title>Phylogenetically driven sequencing of extremely halophilic archaea reveals strategies for static and dynamic osmo-response.</title>
        <authorList>
            <person name="Becker E.A."/>
            <person name="Seitzer P.M."/>
            <person name="Tritt A."/>
            <person name="Larsen D."/>
            <person name="Krusor M."/>
            <person name="Yao A.I."/>
            <person name="Wu D."/>
            <person name="Madern D."/>
            <person name="Eisen J.A."/>
            <person name="Darling A.E."/>
            <person name="Facciotti M.T."/>
        </authorList>
    </citation>
    <scope>NUCLEOTIDE SEQUENCE [LARGE SCALE GENOMIC DNA]</scope>
    <source>
        <strain evidence="1 2">DSM 13077</strain>
    </source>
</reference>
<evidence type="ECO:0000313" key="1">
    <source>
        <dbReference type="EMBL" id="ELZ01041.1"/>
    </source>
</evidence>
<comment type="caution">
    <text evidence="1">The sequence shown here is derived from an EMBL/GenBank/DDBJ whole genome shotgun (WGS) entry which is preliminary data.</text>
</comment>
<dbReference type="AlphaFoldDB" id="M0AQS2"/>
<keyword evidence="2" id="KW-1185">Reference proteome</keyword>
<proteinExistence type="predicted"/>